<comment type="caution">
    <text evidence="1">The sequence shown here is derived from an EMBL/GenBank/DDBJ whole genome shotgun (WGS) entry which is preliminary data.</text>
</comment>
<dbReference type="EMBL" id="VOSK01000339">
    <property type="protein sequence ID" value="MPR30290.1"/>
    <property type="molecule type" value="Genomic_DNA"/>
</dbReference>
<protein>
    <submittedName>
        <fullName evidence="1">Uncharacterized protein</fullName>
    </submittedName>
</protein>
<evidence type="ECO:0000313" key="2">
    <source>
        <dbReference type="Proteomes" id="UP000403266"/>
    </source>
</evidence>
<gene>
    <name evidence="1" type="ORF">FS320_35940</name>
</gene>
<organism evidence="1 2">
    <name type="scientific">Microvirga tunisiensis</name>
    <dbReference type="NCBI Taxonomy" id="2108360"/>
    <lineage>
        <taxon>Bacteria</taxon>
        <taxon>Pseudomonadati</taxon>
        <taxon>Pseudomonadota</taxon>
        <taxon>Alphaproteobacteria</taxon>
        <taxon>Hyphomicrobiales</taxon>
        <taxon>Methylobacteriaceae</taxon>
        <taxon>Microvirga</taxon>
    </lineage>
</organism>
<evidence type="ECO:0000313" key="1">
    <source>
        <dbReference type="EMBL" id="MPR30290.1"/>
    </source>
</evidence>
<dbReference type="RefSeq" id="WP_152717138.1">
    <property type="nucleotide sequence ID" value="NZ_VOSJ01000368.1"/>
</dbReference>
<keyword evidence="2" id="KW-1185">Reference proteome</keyword>
<proteinExistence type="predicted"/>
<name>A0A5N7MUE0_9HYPH</name>
<dbReference type="OrthoDB" id="8159743at2"/>
<dbReference type="Proteomes" id="UP000403266">
    <property type="component" value="Unassembled WGS sequence"/>
</dbReference>
<dbReference type="AlphaFoldDB" id="A0A5N7MUE0"/>
<sequence length="155" mass="17133">MTVRKIMAGAAVWLLAAFVGSSLFLYVSPTLEAHFAPVLSDQRAEVILREPGRVCWKWTWHKARYAQPTVVAWSLIVAGTAVEYPAVVARRRDGEVIKDIRTASLGPGSNELCAKIPVELDNVKDLMIRGQANYAVPHGFWTIWQDLPALAVPPL</sequence>
<reference evidence="1 2" key="1">
    <citation type="journal article" date="2019" name="Syst. Appl. Microbiol.">
        <title>Microvirga tunisiensis sp. nov., a root nodule symbiotic bacterium isolated from Lupinus micranthus and L. luteus grown in Northern Tunisia.</title>
        <authorList>
            <person name="Msaddak A."/>
            <person name="Rejili M."/>
            <person name="Duran D."/>
            <person name="Mars M."/>
            <person name="Palacios J.M."/>
            <person name="Ruiz-Argueso T."/>
            <person name="Rey L."/>
            <person name="Imperial J."/>
        </authorList>
    </citation>
    <scope>NUCLEOTIDE SEQUENCE [LARGE SCALE GENOMIC DNA]</scope>
    <source>
        <strain evidence="1 2">Lmie10</strain>
    </source>
</reference>
<accession>A0A5N7MUE0</accession>